<comment type="similarity">
    <text evidence="2">Belongs to the internalin family.</text>
</comment>
<dbReference type="RefSeq" id="WP_014092636.1">
    <property type="nucleotide sequence ID" value="NC_016011.1"/>
</dbReference>
<dbReference type="KEGG" id="liv:LIV_1184"/>
<dbReference type="SMR" id="G2ZF67"/>
<dbReference type="InterPro" id="IPR032675">
    <property type="entry name" value="LRR_dom_sf"/>
</dbReference>
<dbReference type="InterPro" id="IPR025875">
    <property type="entry name" value="Leu-rich_rpt_4"/>
</dbReference>
<evidence type="ECO:0000256" key="1">
    <source>
        <dbReference type="ARBA" id="ARBA00004613"/>
    </source>
</evidence>
<dbReference type="OrthoDB" id="2786233at2"/>
<dbReference type="InterPro" id="IPR014755">
    <property type="entry name" value="Cu-Rt/internalin_Ig-like"/>
</dbReference>
<dbReference type="EMBL" id="FR687253">
    <property type="protein sequence ID" value="CBW85670.1"/>
    <property type="molecule type" value="Genomic_DNA"/>
</dbReference>
<dbReference type="AlphaFoldDB" id="G2ZF67"/>
<dbReference type="PANTHER" id="PTHR46652">
    <property type="entry name" value="LEUCINE-RICH REPEAT AND IQ DOMAIN-CONTAINING PROTEIN 1-RELATED"/>
    <property type="match status" value="1"/>
</dbReference>
<comment type="subcellular location">
    <subcellularLocation>
        <location evidence="1">Secreted</location>
    </subcellularLocation>
</comment>
<gene>
    <name evidence="9" type="primary">i-inlH</name>
    <name evidence="9" type="ordered locus">LIV_1184</name>
</gene>
<evidence type="ECO:0000259" key="7">
    <source>
        <dbReference type="Pfam" id="PF08191"/>
    </source>
</evidence>
<dbReference type="InterPro" id="IPR050836">
    <property type="entry name" value="SDS22/Internalin_LRR"/>
</dbReference>
<evidence type="ECO:0000313" key="9">
    <source>
        <dbReference type="EMBL" id="CBW85670.1"/>
    </source>
</evidence>
<proteinExistence type="inferred from homology"/>
<dbReference type="Proteomes" id="UP000001286">
    <property type="component" value="Chromosome"/>
</dbReference>
<dbReference type="SUPFAM" id="SSF52075">
    <property type="entry name" value="Outer arm dynein light chain 1"/>
    <property type="match status" value="1"/>
</dbReference>
<sequence length="320" mass="35728">MKKKDWLKSVVVAILVLMVGFCANIYFGTKVYAAGILHSIPINEIFQDYGLANAVKRQLGKQSVTEVVSQRELDEIQKLNGNGCNIKSIKGVEYLTNLTKLYLSYNHISDISALASLSQLEVLSLKQNKLKDINSLANLTKLRCLYVSNNQLRDLWALEGLKNLEYVDAEEQTCTNNPVVYKPKVVIPNTIKDMSGKSVTPNFISDNGEYINTDVIWELPTYTTEVSYRFKDILNIGKDYVLFSGVVIQPVELEAPAAENAPSINQTLPAASLTEALKKGLRKKAVTDISPKSELDKANEFHDENRGSAMFMQLKKSLLM</sequence>
<dbReference type="SMART" id="SM00369">
    <property type="entry name" value="LRR_TYP"/>
    <property type="match status" value="3"/>
</dbReference>
<dbReference type="eggNOG" id="COG4886">
    <property type="taxonomic scope" value="Bacteria"/>
</dbReference>
<reference evidence="9 10" key="1">
    <citation type="journal article" date="2011" name="J. Bacteriol.">
        <title>Complete genome sequence of the animal pathogen Listeria ivanovii, which provides insights into host specificities and evolution of the genus Listeria.</title>
        <authorList>
            <person name="Buchrieser C."/>
            <person name="Rusniok C."/>
            <person name="Garrido P."/>
            <person name="Hain T."/>
            <person name="Scortti M."/>
            <person name="Lampidis R."/>
            <person name="Karst U."/>
            <person name="Chakraborty T."/>
            <person name="Cossart P."/>
            <person name="Kreft J."/>
            <person name="Vazquez-Boland J.A."/>
            <person name="Goebel W."/>
            <person name="Glaser P."/>
        </authorList>
    </citation>
    <scope>NUCLEOTIDE SEQUENCE [LARGE SCALE GENOMIC DNA]</scope>
    <source>
        <strain evidence="10">ATCC BAA-678 / PAM 55</strain>
    </source>
</reference>
<name>G2ZF67_LISIP</name>
<dbReference type="InterPro" id="IPR024634">
    <property type="entry name" value="Internalin_N"/>
</dbReference>
<evidence type="ECO:0000256" key="6">
    <source>
        <dbReference type="ARBA" id="ARBA00022737"/>
    </source>
</evidence>
<dbReference type="InterPro" id="IPR012569">
    <property type="entry name" value="Inl_IR"/>
</dbReference>
<evidence type="ECO:0000256" key="4">
    <source>
        <dbReference type="ARBA" id="ARBA00022614"/>
    </source>
</evidence>
<feature type="domain" description="Internalin Ig-like inter-repeat region" evidence="7">
    <location>
        <begin position="196"/>
        <end position="251"/>
    </location>
</feature>
<evidence type="ECO:0000256" key="2">
    <source>
        <dbReference type="ARBA" id="ARBA00009432"/>
    </source>
</evidence>
<evidence type="ECO:0000313" key="10">
    <source>
        <dbReference type="Proteomes" id="UP000001286"/>
    </source>
</evidence>
<keyword evidence="5" id="KW-0732">Signal</keyword>
<dbReference type="InterPro" id="IPR014756">
    <property type="entry name" value="Ig_E-set"/>
</dbReference>
<dbReference type="Gene3D" id="2.60.40.1220">
    <property type="match status" value="1"/>
</dbReference>
<evidence type="ECO:0000256" key="5">
    <source>
        <dbReference type="ARBA" id="ARBA00022729"/>
    </source>
</evidence>
<dbReference type="GO" id="GO:0005576">
    <property type="term" value="C:extracellular region"/>
    <property type="evidence" value="ECO:0007669"/>
    <property type="project" value="UniProtKB-SubCell"/>
</dbReference>
<organism evidence="9 10">
    <name type="scientific">Listeria ivanovii (strain ATCC BAA-678 / PAM 55)</name>
    <dbReference type="NCBI Taxonomy" id="881621"/>
    <lineage>
        <taxon>Bacteria</taxon>
        <taxon>Bacillati</taxon>
        <taxon>Bacillota</taxon>
        <taxon>Bacilli</taxon>
        <taxon>Bacillales</taxon>
        <taxon>Listeriaceae</taxon>
        <taxon>Listeria</taxon>
    </lineage>
</organism>
<dbReference type="Pfam" id="PF12799">
    <property type="entry name" value="LRR_4"/>
    <property type="match status" value="1"/>
</dbReference>
<dbReference type="SMART" id="SM00365">
    <property type="entry name" value="LRR_SD22"/>
    <property type="match status" value="3"/>
</dbReference>
<dbReference type="Pfam" id="PF12354">
    <property type="entry name" value="Internalin_N"/>
    <property type="match status" value="1"/>
</dbReference>
<dbReference type="Gene3D" id="3.80.10.10">
    <property type="entry name" value="Ribonuclease Inhibitor"/>
    <property type="match status" value="1"/>
</dbReference>
<keyword evidence="4" id="KW-0433">Leucine-rich repeat</keyword>
<feature type="domain" description="Internalin N-terminal" evidence="8">
    <location>
        <begin position="38"/>
        <end position="74"/>
    </location>
</feature>
<dbReference type="SUPFAM" id="SSF81296">
    <property type="entry name" value="E set domains"/>
    <property type="match status" value="1"/>
</dbReference>
<evidence type="ECO:0000256" key="3">
    <source>
        <dbReference type="ARBA" id="ARBA00022525"/>
    </source>
</evidence>
<dbReference type="InterPro" id="IPR001611">
    <property type="entry name" value="Leu-rich_rpt"/>
</dbReference>
<keyword evidence="3" id="KW-0964">Secreted</keyword>
<dbReference type="InterPro" id="IPR003591">
    <property type="entry name" value="Leu-rich_rpt_typical-subtyp"/>
</dbReference>
<dbReference type="PROSITE" id="PS51450">
    <property type="entry name" value="LRR"/>
    <property type="match status" value="3"/>
</dbReference>
<dbReference type="Pfam" id="PF08191">
    <property type="entry name" value="LRR_adjacent"/>
    <property type="match status" value="1"/>
</dbReference>
<dbReference type="PANTHER" id="PTHR46652:SF3">
    <property type="entry name" value="LEUCINE-RICH REPEAT-CONTAINING PROTEIN 9"/>
    <property type="match status" value="1"/>
</dbReference>
<accession>G2ZF67</accession>
<protein>
    <submittedName>
        <fullName evidence="9">Putative internalin H</fullName>
    </submittedName>
</protein>
<evidence type="ECO:0000259" key="8">
    <source>
        <dbReference type="Pfam" id="PF12354"/>
    </source>
</evidence>
<dbReference type="GeneID" id="57076167"/>
<dbReference type="HOGENOM" id="CLU_019447_2_0_9"/>
<keyword evidence="6" id="KW-0677">Repeat</keyword>